<feature type="repeat" description="WD" evidence="3">
    <location>
        <begin position="327"/>
        <end position="359"/>
    </location>
</feature>
<dbReference type="GO" id="GO:0005680">
    <property type="term" value="C:anaphase-promoting complex"/>
    <property type="evidence" value="ECO:0007669"/>
    <property type="project" value="TreeGrafter"/>
</dbReference>
<name>A0A1Y6LG49_ZYMTR</name>
<feature type="compositionally biased region" description="Basic and acidic residues" evidence="4">
    <location>
        <begin position="520"/>
        <end position="529"/>
    </location>
</feature>
<organism evidence="5 6">
    <name type="scientific">Zymoseptoria tritici ST99CH_1A5</name>
    <dbReference type="NCBI Taxonomy" id="1276529"/>
    <lineage>
        <taxon>Eukaryota</taxon>
        <taxon>Fungi</taxon>
        <taxon>Dikarya</taxon>
        <taxon>Ascomycota</taxon>
        <taxon>Pezizomycotina</taxon>
        <taxon>Dothideomycetes</taxon>
        <taxon>Dothideomycetidae</taxon>
        <taxon>Mycosphaerellales</taxon>
        <taxon>Mycosphaerellaceae</taxon>
        <taxon>Zymoseptoria</taxon>
    </lineage>
</organism>
<evidence type="ECO:0000256" key="3">
    <source>
        <dbReference type="PROSITE-ProRule" id="PRU00221"/>
    </source>
</evidence>
<gene>
    <name evidence="5" type="ORF">ZT1A5_G4766</name>
</gene>
<dbReference type="GO" id="GO:1905786">
    <property type="term" value="P:positive regulation of anaphase-promoting complex-dependent catabolic process"/>
    <property type="evidence" value="ECO:0007669"/>
    <property type="project" value="TreeGrafter"/>
</dbReference>
<dbReference type="GO" id="GO:0010997">
    <property type="term" value="F:anaphase-promoting complex binding"/>
    <property type="evidence" value="ECO:0007669"/>
    <property type="project" value="InterPro"/>
</dbReference>
<dbReference type="Pfam" id="PF00400">
    <property type="entry name" value="WD40"/>
    <property type="match status" value="1"/>
</dbReference>
<dbReference type="AlphaFoldDB" id="A0A1Y6LG49"/>
<evidence type="ECO:0008006" key="7">
    <source>
        <dbReference type="Google" id="ProtNLM"/>
    </source>
</evidence>
<feature type="region of interest" description="Disordered" evidence="4">
    <location>
        <begin position="516"/>
        <end position="535"/>
    </location>
</feature>
<accession>A0A1Y6LG49</accession>
<dbReference type="Proteomes" id="UP000215453">
    <property type="component" value="Chromosome 4"/>
</dbReference>
<dbReference type="SMART" id="SM00320">
    <property type="entry name" value="WD40"/>
    <property type="match status" value="3"/>
</dbReference>
<proteinExistence type="predicted"/>
<sequence>MRSAPSPLYPRDVFGNTLPMAGIGSPTRADSGPEAVWTVGGTVVTEGVASTTDGRGGRVTSGTSAPHYTVDFIRRNTPSEQEAQHGQRLAAAMEVSTDDRMLPHSSPVSSPSRNNSQRSPIGVDGTRRTFWSNSAWEKDIMTSPTRSVKPKIKDVPVIPFRVLDAPALRDDYYCSLLAYSPTLQCLAVGLGPHVYLWSEHRDTAPIPEPLTAPFDAHVTSLSFSSNEGGSAILAIGRADGRMNLWSPKDPGDPRFDIKQPSPISCVSFRPTTVKRRSIREPSEIVPTEELLIGDETGNVYMYAIEWPSQDRRDLFDWHGSMTMLAKFTCHTQQVCGIAWSRSGCTFATGGNDNALFVYDSKKLFTRCKDTPASNVTVRNGNASESDSIAGQGEILAITPGRESKLFNINAACKAIAFAPWQSSLIAARGGSNDRCIHFYHAQSGATLATIDCLAQVTSLTWSETRSEIAATFGFAQPEHPFRVAVFSWPSCQEIVKIPWIGEERALYAIAYPGGPSTGPTDKKQGKSEPEMGYGRRTREEGCLVIATSDASIKFHEIWPEGSKKSKRISGGGLLGGSQILEDGISEELERKSAIR</sequence>
<dbReference type="PANTHER" id="PTHR19918">
    <property type="entry name" value="CELL DIVISION CYCLE 20 CDC20 FIZZY -RELATED"/>
    <property type="match status" value="1"/>
</dbReference>
<evidence type="ECO:0000256" key="4">
    <source>
        <dbReference type="SAM" id="MobiDB-lite"/>
    </source>
</evidence>
<dbReference type="GO" id="GO:0031145">
    <property type="term" value="P:anaphase-promoting complex-dependent catabolic process"/>
    <property type="evidence" value="ECO:0007669"/>
    <property type="project" value="TreeGrafter"/>
</dbReference>
<dbReference type="EMBL" id="LT882679">
    <property type="protein sequence ID" value="SMY23326.1"/>
    <property type="molecule type" value="Genomic_DNA"/>
</dbReference>
<evidence type="ECO:0000256" key="1">
    <source>
        <dbReference type="ARBA" id="ARBA00022574"/>
    </source>
</evidence>
<keyword evidence="1 3" id="KW-0853">WD repeat</keyword>
<dbReference type="GO" id="GO:1990757">
    <property type="term" value="F:ubiquitin ligase activator activity"/>
    <property type="evidence" value="ECO:0007669"/>
    <property type="project" value="TreeGrafter"/>
</dbReference>
<feature type="compositionally biased region" description="Low complexity" evidence="4">
    <location>
        <begin position="103"/>
        <end position="120"/>
    </location>
</feature>
<reference evidence="5 6" key="1">
    <citation type="submission" date="2016-10" db="EMBL/GenBank/DDBJ databases">
        <authorList>
            <person name="Varghese N."/>
        </authorList>
    </citation>
    <scope>NUCLEOTIDE SEQUENCE [LARGE SCALE GENOMIC DNA]</scope>
</reference>
<evidence type="ECO:0000313" key="5">
    <source>
        <dbReference type="EMBL" id="SMY23326.1"/>
    </source>
</evidence>
<dbReference type="Gene3D" id="2.130.10.10">
    <property type="entry name" value="YVTN repeat-like/Quinoprotein amine dehydrogenase"/>
    <property type="match status" value="1"/>
</dbReference>
<dbReference type="InterPro" id="IPR033010">
    <property type="entry name" value="Cdc20/Fizzy"/>
</dbReference>
<dbReference type="SUPFAM" id="SSF50978">
    <property type="entry name" value="WD40 repeat-like"/>
    <property type="match status" value="1"/>
</dbReference>
<protein>
    <recommendedName>
        <fullName evidence="7">Anaphase-promoting complex subunit 4 WD40 domain-containing protein</fullName>
    </recommendedName>
</protein>
<dbReference type="InterPro" id="IPR015943">
    <property type="entry name" value="WD40/YVTN_repeat-like_dom_sf"/>
</dbReference>
<keyword evidence="2" id="KW-0677">Repeat</keyword>
<evidence type="ECO:0000313" key="6">
    <source>
        <dbReference type="Proteomes" id="UP000215453"/>
    </source>
</evidence>
<evidence type="ECO:0000256" key="2">
    <source>
        <dbReference type="ARBA" id="ARBA00022737"/>
    </source>
</evidence>
<dbReference type="InterPro" id="IPR036322">
    <property type="entry name" value="WD40_repeat_dom_sf"/>
</dbReference>
<dbReference type="PROSITE" id="PS50082">
    <property type="entry name" value="WD_REPEATS_2"/>
    <property type="match status" value="1"/>
</dbReference>
<dbReference type="PANTHER" id="PTHR19918:SF5">
    <property type="entry name" value="MEIOSIS-SPECIFIC APC_C ACTIVATOR PROTEIN AMA1"/>
    <property type="match status" value="1"/>
</dbReference>
<feature type="region of interest" description="Disordered" evidence="4">
    <location>
        <begin position="98"/>
        <end position="125"/>
    </location>
</feature>
<dbReference type="InterPro" id="IPR001680">
    <property type="entry name" value="WD40_rpt"/>
</dbReference>